<dbReference type="GO" id="GO:0016747">
    <property type="term" value="F:acyltransferase activity, transferring groups other than amino-acyl groups"/>
    <property type="evidence" value="ECO:0007669"/>
    <property type="project" value="InterPro"/>
</dbReference>
<accession>A0A645DBU8</accession>
<dbReference type="InterPro" id="IPR000182">
    <property type="entry name" value="GNAT_dom"/>
</dbReference>
<organism evidence="2">
    <name type="scientific">bioreactor metagenome</name>
    <dbReference type="NCBI Taxonomy" id="1076179"/>
    <lineage>
        <taxon>unclassified sequences</taxon>
        <taxon>metagenomes</taxon>
        <taxon>ecological metagenomes</taxon>
    </lineage>
</organism>
<dbReference type="CDD" id="cd04301">
    <property type="entry name" value="NAT_SF"/>
    <property type="match status" value="1"/>
</dbReference>
<reference evidence="2" key="1">
    <citation type="submission" date="2019-08" db="EMBL/GenBank/DDBJ databases">
        <authorList>
            <person name="Kucharzyk K."/>
            <person name="Murdoch R.W."/>
            <person name="Higgins S."/>
            <person name="Loffler F."/>
        </authorList>
    </citation>
    <scope>NUCLEOTIDE SEQUENCE</scope>
</reference>
<dbReference type="EMBL" id="VSSQ01034653">
    <property type="protein sequence ID" value="MPM86667.1"/>
    <property type="molecule type" value="Genomic_DNA"/>
</dbReference>
<dbReference type="PANTHER" id="PTHR43792">
    <property type="entry name" value="GNAT FAMILY, PUTATIVE (AFU_ORTHOLOGUE AFUA_3G00765)-RELATED-RELATED"/>
    <property type="match status" value="1"/>
</dbReference>
<gene>
    <name evidence="2" type="ORF">SDC9_133758</name>
</gene>
<evidence type="ECO:0000259" key="1">
    <source>
        <dbReference type="PROSITE" id="PS51186"/>
    </source>
</evidence>
<proteinExistence type="predicted"/>
<dbReference type="PANTHER" id="PTHR43792:SF1">
    <property type="entry name" value="N-ACETYLTRANSFERASE DOMAIN-CONTAINING PROTEIN"/>
    <property type="match status" value="1"/>
</dbReference>
<dbReference type="PROSITE" id="PS51186">
    <property type="entry name" value="GNAT"/>
    <property type="match status" value="1"/>
</dbReference>
<sequence length="164" mass="18875">MMNRIYVEKFLSDEDFKHYFILVSNEKVMAMVTERAIPLDEARSNFKLLLERNKRHKAFGSFKVFETTTNNFIGLSMLKINEDDLSEAELGYLLLPEFWRKGYGSEIAKMQLNKAKELKVLHRITAIIDPNNIASKKILLSNGFISEKICEIDGLPGEILSKTI</sequence>
<name>A0A645DBU8_9ZZZZ</name>
<evidence type="ECO:0000313" key="2">
    <source>
        <dbReference type="EMBL" id="MPM86667.1"/>
    </source>
</evidence>
<dbReference type="InterPro" id="IPR016181">
    <property type="entry name" value="Acyl_CoA_acyltransferase"/>
</dbReference>
<dbReference type="InterPro" id="IPR051531">
    <property type="entry name" value="N-acetyltransferase"/>
</dbReference>
<dbReference type="Pfam" id="PF13302">
    <property type="entry name" value="Acetyltransf_3"/>
    <property type="match status" value="1"/>
</dbReference>
<dbReference type="SUPFAM" id="SSF55729">
    <property type="entry name" value="Acyl-CoA N-acyltransferases (Nat)"/>
    <property type="match status" value="1"/>
</dbReference>
<feature type="domain" description="N-acetyltransferase" evidence="1">
    <location>
        <begin position="21"/>
        <end position="164"/>
    </location>
</feature>
<protein>
    <recommendedName>
        <fullName evidence="1">N-acetyltransferase domain-containing protein</fullName>
    </recommendedName>
</protein>
<comment type="caution">
    <text evidence="2">The sequence shown here is derived from an EMBL/GenBank/DDBJ whole genome shotgun (WGS) entry which is preliminary data.</text>
</comment>
<dbReference type="Gene3D" id="3.40.630.30">
    <property type="match status" value="1"/>
</dbReference>
<dbReference type="AlphaFoldDB" id="A0A645DBU8"/>